<evidence type="ECO:0000256" key="8">
    <source>
        <dbReference type="ARBA" id="ARBA00023114"/>
    </source>
</evidence>
<evidence type="ECO:0000256" key="6">
    <source>
        <dbReference type="ARBA" id="ARBA00022729"/>
    </source>
</evidence>
<dbReference type="InterPro" id="IPR002299">
    <property type="entry name" value="Porin_Neis"/>
</dbReference>
<accession>C3X8D7</accession>
<comment type="subunit">
    <text evidence="2">Homotrimer.</text>
</comment>
<dbReference type="HOGENOM" id="CLU_038238_1_1_4"/>
<proteinExistence type="predicted"/>
<dbReference type="GO" id="GO:0046930">
    <property type="term" value="C:pore complex"/>
    <property type="evidence" value="ECO:0007669"/>
    <property type="project" value="UniProtKB-KW"/>
</dbReference>
<dbReference type="PANTHER" id="PTHR34501">
    <property type="entry name" value="PROTEIN YDDL-RELATED"/>
    <property type="match status" value="1"/>
</dbReference>
<dbReference type="GO" id="GO:0009279">
    <property type="term" value="C:cell outer membrane"/>
    <property type="evidence" value="ECO:0007669"/>
    <property type="project" value="UniProtKB-SubCell"/>
</dbReference>
<name>C3X8D7_OXAFO</name>
<keyword evidence="6" id="KW-0732">Signal</keyword>
<dbReference type="GO" id="GO:0015288">
    <property type="term" value="F:porin activity"/>
    <property type="evidence" value="ECO:0007669"/>
    <property type="project" value="UniProtKB-KW"/>
</dbReference>
<evidence type="ECO:0000256" key="4">
    <source>
        <dbReference type="ARBA" id="ARBA00022452"/>
    </source>
</evidence>
<keyword evidence="10" id="KW-0998">Cell outer membrane</keyword>
<dbReference type="SUPFAM" id="SSF56935">
    <property type="entry name" value="Porins"/>
    <property type="match status" value="1"/>
</dbReference>
<dbReference type="STRING" id="847.BRW83_1755"/>
<dbReference type="Proteomes" id="UP000005089">
    <property type="component" value="Unassembled WGS sequence"/>
</dbReference>
<keyword evidence="7" id="KW-0406">Ion transport</keyword>
<dbReference type="Pfam" id="PF13609">
    <property type="entry name" value="Porin_4"/>
    <property type="match status" value="1"/>
</dbReference>
<sequence length="381" mass="42496">MTIDGCRTFSISYSFRTEKMKKSLLALALLGTFTGMTYAQSNVTLYGVVDTGLIKETGTDVRMGSNVESRLGFRGVEDLGSGLKASFELEHRFNLNDGTGSDAYNFDDLAHSNKTPDWRGAANVGLKSDLWGAVRLGRVNDLSVETYRRIDPFNQYGVGASLSKTPLYSEQLSNTIRYDSPDWKGFSFGATYSLGADDHDNIDYKLNGNDGFAVNLKYDNGPLLLLANYDRLADSNKSWLWNAGAAYQWQNLTFSVGYQDSTLKLQDFDEDAGDIDHYGTKQKNWLVGLQYKTGPHTVSASYNYGRVKTEGNSNKVNKYALGYTYSLSKRTSLYANIAYSDYDNEWLSNYYRNDMAVMNDSENEAANASVTGIQIGITHRF</sequence>
<dbReference type="GO" id="GO:0034220">
    <property type="term" value="P:monoatomic ion transmembrane transport"/>
    <property type="evidence" value="ECO:0007669"/>
    <property type="project" value="InterPro"/>
</dbReference>
<evidence type="ECO:0000256" key="7">
    <source>
        <dbReference type="ARBA" id="ARBA00023065"/>
    </source>
</evidence>
<keyword evidence="3" id="KW-0813">Transport</keyword>
<organism evidence="12 13">
    <name type="scientific">Oxalobacter formigenes OXCC13</name>
    <dbReference type="NCBI Taxonomy" id="556269"/>
    <lineage>
        <taxon>Bacteria</taxon>
        <taxon>Pseudomonadati</taxon>
        <taxon>Pseudomonadota</taxon>
        <taxon>Betaproteobacteria</taxon>
        <taxon>Burkholderiales</taxon>
        <taxon>Oxalobacteraceae</taxon>
        <taxon>Oxalobacter</taxon>
    </lineage>
</organism>
<dbReference type="eggNOG" id="COG3203">
    <property type="taxonomic scope" value="Bacteria"/>
</dbReference>
<evidence type="ECO:0000256" key="1">
    <source>
        <dbReference type="ARBA" id="ARBA00004571"/>
    </source>
</evidence>
<dbReference type="InterPro" id="IPR023614">
    <property type="entry name" value="Porin_dom_sf"/>
</dbReference>
<dbReference type="PANTHER" id="PTHR34501:SF9">
    <property type="entry name" value="MAJOR OUTER MEMBRANE PROTEIN P.IA"/>
    <property type="match status" value="1"/>
</dbReference>
<evidence type="ECO:0000256" key="9">
    <source>
        <dbReference type="ARBA" id="ARBA00023136"/>
    </source>
</evidence>
<dbReference type="PRINTS" id="PR00184">
    <property type="entry name" value="NEISSPPORIN"/>
</dbReference>
<gene>
    <name evidence="12" type="ORF">OFBG_00491</name>
</gene>
<dbReference type="AlphaFoldDB" id="C3X8D7"/>
<dbReference type="PRINTS" id="PR00182">
    <property type="entry name" value="ECOLNEIPORIN"/>
</dbReference>
<evidence type="ECO:0000313" key="12">
    <source>
        <dbReference type="EMBL" id="EEO29463.1"/>
    </source>
</evidence>
<dbReference type="InterPro" id="IPR001702">
    <property type="entry name" value="Porin_Gram-ve"/>
</dbReference>
<keyword evidence="8" id="KW-0626">Porin</keyword>
<reference evidence="12 13" key="1">
    <citation type="submission" date="2009-02" db="EMBL/GenBank/DDBJ databases">
        <title>The Genome Sequence of Oxalobacter formigenes OXCC13.</title>
        <authorList>
            <consortium name="The Broad Institute Genome Sequencing Platform"/>
            <person name="Ward D."/>
            <person name="Young S.K."/>
            <person name="Kodira C.D."/>
            <person name="Zeng Q."/>
            <person name="Koehrsen M."/>
            <person name="Alvarado L."/>
            <person name="Berlin A."/>
            <person name="Borenstein D."/>
            <person name="Chen Z."/>
            <person name="Engels R."/>
            <person name="Freedman E."/>
            <person name="Gellesch M."/>
            <person name="Goldberg J."/>
            <person name="Griggs A."/>
            <person name="Gujja S."/>
            <person name="Heiman D."/>
            <person name="Hepburn T."/>
            <person name="Howarth C."/>
            <person name="Jen D."/>
            <person name="Larson L."/>
            <person name="Lewis B."/>
            <person name="Mehta T."/>
            <person name="Park D."/>
            <person name="Pearson M."/>
            <person name="Roberts A."/>
            <person name="Saif S."/>
            <person name="Shea T."/>
            <person name="Shenoy N."/>
            <person name="Sisk P."/>
            <person name="Stolte C."/>
            <person name="Sykes S."/>
            <person name="Walk T."/>
            <person name="White J."/>
            <person name="Yandava C."/>
            <person name="Allison M.J."/>
            <person name="Lander E."/>
            <person name="Nusbaum C."/>
            <person name="Galagan J."/>
            <person name="Birren B."/>
        </authorList>
    </citation>
    <scope>NUCLEOTIDE SEQUENCE [LARGE SCALE GENOMIC DNA]</scope>
    <source>
        <strain evidence="12 13">OXCC13</strain>
    </source>
</reference>
<dbReference type="EMBL" id="GG658170">
    <property type="protein sequence ID" value="EEO29463.1"/>
    <property type="molecule type" value="Genomic_DNA"/>
</dbReference>
<keyword evidence="9" id="KW-0472">Membrane</keyword>
<keyword evidence="4" id="KW-1134">Transmembrane beta strand</keyword>
<dbReference type="InterPro" id="IPR033900">
    <property type="entry name" value="Gram_neg_porin_domain"/>
</dbReference>
<dbReference type="CDD" id="cd00342">
    <property type="entry name" value="gram_neg_porins"/>
    <property type="match status" value="1"/>
</dbReference>
<keyword evidence="13" id="KW-1185">Reference proteome</keyword>
<evidence type="ECO:0000256" key="5">
    <source>
        <dbReference type="ARBA" id="ARBA00022692"/>
    </source>
</evidence>
<evidence type="ECO:0000313" key="13">
    <source>
        <dbReference type="Proteomes" id="UP000005089"/>
    </source>
</evidence>
<feature type="domain" description="Porin" evidence="11">
    <location>
        <begin position="26"/>
        <end position="344"/>
    </location>
</feature>
<dbReference type="Gene3D" id="2.40.160.10">
    <property type="entry name" value="Porin"/>
    <property type="match status" value="1"/>
</dbReference>
<dbReference type="InterPro" id="IPR050298">
    <property type="entry name" value="Gram-neg_bact_OMP"/>
</dbReference>
<evidence type="ECO:0000256" key="10">
    <source>
        <dbReference type="ARBA" id="ARBA00023237"/>
    </source>
</evidence>
<comment type="subcellular location">
    <subcellularLocation>
        <location evidence="1">Cell outer membrane</location>
        <topology evidence="1">Multi-pass membrane protein</topology>
    </subcellularLocation>
</comment>
<keyword evidence="5" id="KW-0812">Transmembrane</keyword>
<evidence type="ECO:0000256" key="2">
    <source>
        <dbReference type="ARBA" id="ARBA00011233"/>
    </source>
</evidence>
<evidence type="ECO:0000259" key="11">
    <source>
        <dbReference type="Pfam" id="PF13609"/>
    </source>
</evidence>
<protein>
    <submittedName>
        <fullName evidence="12">Gram-negative porin</fullName>
    </submittedName>
</protein>
<evidence type="ECO:0000256" key="3">
    <source>
        <dbReference type="ARBA" id="ARBA00022448"/>
    </source>
</evidence>